<evidence type="ECO:0000313" key="3">
    <source>
        <dbReference type="Proteomes" id="UP000034875"/>
    </source>
</evidence>
<dbReference type="Proteomes" id="UP000034875">
    <property type="component" value="Unassembled WGS sequence"/>
</dbReference>
<protein>
    <submittedName>
        <fullName evidence="2">Uncharacterized protein</fullName>
    </submittedName>
</protein>
<organism evidence="2 3">
    <name type="scientific">candidate division CPR1 bacterium GW2011_GWA2_42_17</name>
    <dbReference type="NCBI Taxonomy" id="1618341"/>
    <lineage>
        <taxon>Bacteria</taxon>
        <taxon>candidate division CPR1</taxon>
    </lineage>
</organism>
<reference evidence="2 3" key="1">
    <citation type="journal article" date="2015" name="Nature">
        <title>rRNA introns, odd ribosomes, and small enigmatic genomes across a large radiation of phyla.</title>
        <authorList>
            <person name="Brown C.T."/>
            <person name="Hug L.A."/>
            <person name="Thomas B.C."/>
            <person name="Sharon I."/>
            <person name="Castelle C.J."/>
            <person name="Singh A."/>
            <person name="Wilkins M.J."/>
            <person name="Williams K.H."/>
            <person name="Banfield J.F."/>
        </authorList>
    </citation>
    <scope>NUCLEOTIDE SEQUENCE [LARGE SCALE GENOMIC DNA]</scope>
</reference>
<keyword evidence="1" id="KW-0472">Membrane</keyword>
<dbReference type="EMBL" id="LCCZ01000030">
    <property type="protein sequence ID" value="KKS43561.1"/>
    <property type="molecule type" value="Genomic_DNA"/>
</dbReference>
<sequence length="161" mass="19071">MARLAYVLWFYTLICCFSTFTIVLFIQLTGCHREDSTQQQRHHHGLVVFDDEIPTEVTFEYVDEKWAQYLNTRANYQASIAFCWPPSALPNDCSFSIDEESYSIWMSWQQRKDWKEFNRRTQKNISAHILYDGRREPKRGDEITINLTVGGVTKQKNLIVY</sequence>
<proteinExistence type="predicted"/>
<evidence type="ECO:0000313" key="2">
    <source>
        <dbReference type="EMBL" id="KKS43561.1"/>
    </source>
</evidence>
<gene>
    <name evidence="2" type="ORF">UV05_C0030G0002</name>
</gene>
<evidence type="ECO:0000256" key="1">
    <source>
        <dbReference type="SAM" id="Phobius"/>
    </source>
</evidence>
<keyword evidence="1" id="KW-0812">Transmembrane</keyword>
<accession>A0A0G1BB35</accession>
<feature type="transmembrane region" description="Helical" evidence="1">
    <location>
        <begin position="6"/>
        <end position="26"/>
    </location>
</feature>
<comment type="caution">
    <text evidence="2">The sequence shown here is derived from an EMBL/GenBank/DDBJ whole genome shotgun (WGS) entry which is preliminary data.</text>
</comment>
<keyword evidence="1" id="KW-1133">Transmembrane helix</keyword>
<name>A0A0G1BB35_9BACT</name>
<dbReference type="AlphaFoldDB" id="A0A0G1BB35"/>